<proteinExistence type="predicted"/>
<gene>
    <name evidence="3" type="ORF">GO014_06425</name>
</gene>
<evidence type="ECO:0000256" key="1">
    <source>
        <dbReference type="SAM" id="Phobius"/>
    </source>
</evidence>
<dbReference type="Pfam" id="PF03372">
    <property type="entry name" value="Exo_endo_phos"/>
    <property type="match status" value="1"/>
</dbReference>
<dbReference type="RefSeq" id="WP_157289543.1">
    <property type="nucleotide sequence ID" value="NZ_WQRF01000001.1"/>
</dbReference>
<keyword evidence="1" id="KW-1133">Transmembrane helix</keyword>
<name>A0A7X3FQ05_9HYPH</name>
<feature type="transmembrane region" description="Helical" evidence="1">
    <location>
        <begin position="39"/>
        <end position="58"/>
    </location>
</feature>
<protein>
    <recommendedName>
        <fullName evidence="2">Endonuclease/exonuclease/phosphatase domain-containing protein</fullName>
    </recommendedName>
</protein>
<dbReference type="Gene3D" id="3.60.10.10">
    <property type="entry name" value="Endonuclease/exonuclease/phosphatase"/>
    <property type="match status" value="1"/>
</dbReference>
<dbReference type="GO" id="GO:0003824">
    <property type="term" value="F:catalytic activity"/>
    <property type="evidence" value="ECO:0007669"/>
    <property type="project" value="InterPro"/>
</dbReference>
<keyword evidence="4" id="KW-1185">Reference proteome</keyword>
<dbReference type="SUPFAM" id="SSF56219">
    <property type="entry name" value="DNase I-like"/>
    <property type="match status" value="1"/>
</dbReference>
<feature type="domain" description="Endonuclease/exonuclease/phosphatase" evidence="2">
    <location>
        <begin position="103"/>
        <end position="301"/>
    </location>
</feature>
<evidence type="ECO:0000313" key="3">
    <source>
        <dbReference type="EMBL" id="MVS98654.1"/>
    </source>
</evidence>
<feature type="transmembrane region" description="Helical" evidence="1">
    <location>
        <begin position="65"/>
        <end position="82"/>
    </location>
</feature>
<keyword evidence="1" id="KW-0812">Transmembrane</keyword>
<organism evidence="3 4">
    <name type="scientific">Devosia marina</name>
    <dbReference type="NCBI Taxonomy" id="2683198"/>
    <lineage>
        <taxon>Bacteria</taxon>
        <taxon>Pseudomonadati</taxon>
        <taxon>Pseudomonadota</taxon>
        <taxon>Alphaproteobacteria</taxon>
        <taxon>Hyphomicrobiales</taxon>
        <taxon>Devosiaceae</taxon>
        <taxon>Devosia</taxon>
    </lineage>
</organism>
<dbReference type="Proteomes" id="UP000438106">
    <property type="component" value="Unassembled WGS sequence"/>
</dbReference>
<sequence>MWGKAEFRGGLLVLLGALIVALAVVVSGRYLPGLILLQSLRFHIVAAGIVLALALIALGGRWRGALALVPLLAAGLHGYWLVGELYTNRTMPDEAPVTHFRFLSFNVLSGNPRASELVDAVLADPPEVVLVMETPGIEPHLNRLAEIYPYRLGCERTESCDISLYSQLPIEEGGVQLFRPFNRERLVTARVRVNGLPVTIVGTHLTKPYDDHVVWQEMAILRRLLANIEGPLVLSGDFNSAIWTQSVGMLMQEGRLVPGPSTPATWPVRLGPFGVPIDNMFTRDNARILTLESGESHGSNHRPLWATIGLYAAE</sequence>
<dbReference type="InterPro" id="IPR005135">
    <property type="entry name" value="Endo/exonuclease/phosphatase"/>
</dbReference>
<reference evidence="3 4" key="1">
    <citation type="submission" date="2019-12" db="EMBL/GenBank/DDBJ databases">
        <title>Devosia maris sp. nov., isolated from the deep seawater.</title>
        <authorList>
            <person name="Liu Y."/>
        </authorList>
    </citation>
    <scope>NUCLEOTIDE SEQUENCE [LARGE SCALE GENOMIC DNA]</scope>
    <source>
        <strain evidence="3 4">L53-10-65</strain>
    </source>
</reference>
<keyword evidence="1" id="KW-0472">Membrane</keyword>
<dbReference type="InterPro" id="IPR036691">
    <property type="entry name" value="Endo/exonu/phosph_ase_sf"/>
</dbReference>
<dbReference type="EMBL" id="WQRF01000001">
    <property type="protein sequence ID" value="MVS98654.1"/>
    <property type="molecule type" value="Genomic_DNA"/>
</dbReference>
<evidence type="ECO:0000313" key="4">
    <source>
        <dbReference type="Proteomes" id="UP000438106"/>
    </source>
</evidence>
<evidence type="ECO:0000259" key="2">
    <source>
        <dbReference type="Pfam" id="PF03372"/>
    </source>
</evidence>
<comment type="caution">
    <text evidence="3">The sequence shown here is derived from an EMBL/GenBank/DDBJ whole genome shotgun (WGS) entry which is preliminary data.</text>
</comment>
<dbReference type="AlphaFoldDB" id="A0A7X3FQ05"/>
<accession>A0A7X3FQ05</accession>